<feature type="domain" description="Retrotransposon gag" evidence="1">
    <location>
        <begin position="3"/>
        <end position="62"/>
    </location>
</feature>
<proteinExistence type="predicted"/>
<evidence type="ECO:0000259" key="1">
    <source>
        <dbReference type="Pfam" id="PF03732"/>
    </source>
</evidence>
<gene>
    <name evidence="2" type="ORF">CB5_LOCUS3628</name>
</gene>
<name>A0A6V7NPL3_ANACO</name>
<accession>A0A6V7NPL3</accession>
<dbReference type="Pfam" id="PF03732">
    <property type="entry name" value="Retrotrans_gag"/>
    <property type="match status" value="1"/>
</dbReference>
<protein>
    <recommendedName>
        <fullName evidence="1">Retrotransposon gag domain-containing protein</fullName>
    </recommendedName>
</protein>
<organism evidence="2">
    <name type="scientific">Ananas comosus var. bracteatus</name>
    <name type="common">red pineapple</name>
    <dbReference type="NCBI Taxonomy" id="296719"/>
    <lineage>
        <taxon>Eukaryota</taxon>
        <taxon>Viridiplantae</taxon>
        <taxon>Streptophyta</taxon>
        <taxon>Embryophyta</taxon>
        <taxon>Tracheophyta</taxon>
        <taxon>Spermatophyta</taxon>
        <taxon>Magnoliopsida</taxon>
        <taxon>Liliopsida</taxon>
        <taxon>Poales</taxon>
        <taxon>Bromeliaceae</taxon>
        <taxon>Bromelioideae</taxon>
        <taxon>Ananas</taxon>
    </lineage>
</organism>
<evidence type="ECO:0000313" key="2">
    <source>
        <dbReference type="EMBL" id="CAD1820417.1"/>
    </source>
</evidence>
<dbReference type="AlphaFoldDB" id="A0A6V7NPL3"/>
<dbReference type="EMBL" id="LR862140">
    <property type="protein sequence ID" value="CAD1820417.1"/>
    <property type="molecule type" value="Genomic_DNA"/>
</dbReference>
<dbReference type="InterPro" id="IPR005162">
    <property type="entry name" value="Retrotrans_gag_dom"/>
</dbReference>
<reference evidence="2" key="1">
    <citation type="submission" date="2020-07" db="EMBL/GenBank/DDBJ databases">
        <authorList>
            <person name="Lin J."/>
        </authorList>
    </citation>
    <scope>NUCLEOTIDE SEQUENCE</scope>
</reference>
<sequence>MFANYFPDSEKKKLQVQFRKLRQGNRSVGEYEREFSHIIDCVPDVVRDDKDRADLFKRGLRPDIYKAMHILKHNLLRRCWIGRCGQSMVMPIPVSSVRRPRRTEERSGLQVVRVSRPETRHRPARCVPRPAVCLHI</sequence>